<name>A0AAU9ID96_9CILI</name>
<keyword evidence="5 8" id="KW-0472">Membrane</keyword>
<dbReference type="PRINTS" id="PR02000">
    <property type="entry name" value="GCR1PLANT"/>
</dbReference>
<feature type="transmembrane region" description="Helical" evidence="8">
    <location>
        <begin position="83"/>
        <end position="103"/>
    </location>
</feature>
<dbReference type="GO" id="GO:0004930">
    <property type="term" value="F:G protein-coupled receptor activity"/>
    <property type="evidence" value="ECO:0007669"/>
    <property type="project" value="UniProtKB-KW"/>
</dbReference>
<dbReference type="PROSITE" id="PS50261">
    <property type="entry name" value="G_PROTEIN_RECEP_F2_4"/>
    <property type="match status" value="1"/>
</dbReference>
<dbReference type="EMBL" id="CAJZBQ010000004">
    <property type="protein sequence ID" value="CAG9311306.1"/>
    <property type="molecule type" value="Genomic_DNA"/>
</dbReference>
<dbReference type="PROSITE" id="PS50262">
    <property type="entry name" value="G_PROTEIN_RECEP_F1_2"/>
    <property type="match status" value="1"/>
</dbReference>
<evidence type="ECO:0000259" key="10">
    <source>
        <dbReference type="PROSITE" id="PS50262"/>
    </source>
</evidence>
<dbReference type="InterPro" id="IPR022343">
    <property type="entry name" value="GCR1-cAMP_receptor"/>
</dbReference>
<evidence type="ECO:0008006" key="13">
    <source>
        <dbReference type="Google" id="ProtNLM"/>
    </source>
</evidence>
<feature type="transmembrane region" description="Helical" evidence="8">
    <location>
        <begin position="12"/>
        <end position="36"/>
    </location>
</feature>
<dbReference type="AlphaFoldDB" id="A0AAU9ID96"/>
<comment type="caution">
    <text evidence="11">The sequence shown here is derived from an EMBL/GenBank/DDBJ whole genome shotgun (WGS) entry which is preliminary data.</text>
</comment>
<dbReference type="PANTHER" id="PTHR23112">
    <property type="entry name" value="G PROTEIN-COUPLED RECEPTOR 157-RELATED"/>
    <property type="match status" value="1"/>
</dbReference>
<dbReference type="InterPro" id="IPR017981">
    <property type="entry name" value="GPCR_2-like_7TM"/>
</dbReference>
<protein>
    <recommendedName>
        <fullName evidence="13">G-protein coupled receptors family 2 profile 2 domain-containing protein</fullName>
    </recommendedName>
</protein>
<evidence type="ECO:0000256" key="2">
    <source>
        <dbReference type="ARBA" id="ARBA00022692"/>
    </source>
</evidence>
<comment type="subcellular location">
    <subcellularLocation>
        <location evidence="1">Membrane</location>
        <topology evidence="1">Multi-pass membrane protein</topology>
    </subcellularLocation>
</comment>
<dbReference type="GO" id="GO:0007189">
    <property type="term" value="P:adenylate cyclase-activating G protein-coupled receptor signaling pathway"/>
    <property type="evidence" value="ECO:0007669"/>
    <property type="project" value="TreeGrafter"/>
</dbReference>
<evidence type="ECO:0000256" key="1">
    <source>
        <dbReference type="ARBA" id="ARBA00004141"/>
    </source>
</evidence>
<evidence type="ECO:0000256" key="8">
    <source>
        <dbReference type="SAM" id="Phobius"/>
    </source>
</evidence>
<evidence type="ECO:0000256" key="6">
    <source>
        <dbReference type="ARBA" id="ARBA00023170"/>
    </source>
</evidence>
<dbReference type="InterPro" id="IPR017452">
    <property type="entry name" value="GPCR_Rhodpsn_7TM"/>
</dbReference>
<dbReference type="GO" id="GO:0005886">
    <property type="term" value="C:plasma membrane"/>
    <property type="evidence" value="ECO:0007669"/>
    <property type="project" value="TreeGrafter"/>
</dbReference>
<feature type="transmembrane region" description="Helical" evidence="8">
    <location>
        <begin position="153"/>
        <end position="173"/>
    </location>
</feature>
<dbReference type="GO" id="GO:0007166">
    <property type="term" value="P:cell surface receptor signaling pathway"/>
    <property type="evidence" value="ECO:0007669"/>
    <property type="project" value="InterPro"/>
</dbReference>
<keyword evidence="4" id="KW-0297">G-protein coupled receptor</keyword>
<dbReference type="Gene3D" id="1.20.1070.10">
    <property type="entry name" value="Rhodopsin 7-helix transmembrane proteins"/>
    <property type="match status" value="1"/>
</dbReference>
<evidence type="ECO:0000256" key="4">
    <source>
        <dbReference type="ARBA" id="ARBA00023040"/>
    </source>
</evidence>
<keyword evidence="3 8" id="KW-1133">Transmembrane helix</keyword>
<keyword evidence="6" id="KW-0675">Receptor</keyword>
<proteinExistence type="predicted"/>
<dbReference type="PRINTS" id="PR02001">
    <property type="entry name" value="GCR1CAMPR"/>
</dbReference>
<evidence type="ECO:0000256" key="5">
    <source>
        <dbReference type="ARBA" id="ARBA00023136"/>
    </source>
</evidence>
<reference evidence="11" key="1">
    <citation type="submission" date="2021-09" db="EMBL/GenBank/DDBJ databases">
        <authorList>
            <consortium name="AG Swart"/>
            <person name="Singh M."/>
            <person name="Singh A."/>
            <person name="Seah K."/>
            <person name="Emmerich C."/>
        </authorList>
    </citation>
    <scope>NUCLEOTIDE SEQUENCE</scope>
    <source>
        <strain evidence="11">ATCC30299</strain>
    </source>
</reference>
<accession>A0AAU9ID96</accession>
<feature type="transmembrane region" description="Helical" evidence="8">
    <location>
        <begin position="43"/>
        <end position="63"/>
    </location>
</feature>
<dbReference type="Proteomes" id="UP001162131">
    <property type="component" value="Unassembled WGS sequence"/>
</dbReference>
<gene>
    <name evidence="11" type="ORF">BSTOLATCC_MIC3596</name>
</gene>
<evidence type="ECO:0000313" key="11">
    <source>
        <dbReference type="EMBL" id="CAG9311306.1"/>
    </source>
</evidence>
<feature type="domain" description="G-protein coupled receptors family 1 profile" evidence="10">
    <location>
        <begin position="143"/>
        <end position="260"/>
    </location>
</feature>
<feature type="domain" description="G-protein coupled receptors family 2 profile 2" evidence="9">
    <location>
        <begin position="11"/>
        <end position="264"/>
    </location>
</feature>
<feature type="transmembrane region" description="Helical" evidence="8">
    <location>
        <begin position="115"/>
        <end position="133"/>
    </location>
</feature>
<keyword evidence="7" id="KW-0807">Transducer</keyword>
<feature type="transmembrane region" description="Helical" evidence="8">
    <location>
        <begin position="205"/>
        <end position="226"/>
    </location>
</feature>
<dbReference type="Pfam" id="PF05462">
    <property type="entry name" value="Dicty_CAR"/>
    <property type="match status" value="1"/>
</dbReference>
<keyword evidence="12" id="KW-1185">Reference proteome</keyword>
<evidence type="ECO:0000256" key="3">
    <source>
        <dbReference type="ARBA" id="ARBA00022989"/>
    </source>
</evidence>
<dbReference type="PANTHER" id="PTHR23112:SF0">
    <property type="entry name" value="TRANSMEMBRANE PROTEIN 116"/>
    <property type="match status" value="1"/>
</dbReference>
<dbReference type="InterPro" id="IPR022340">
    <property type="entry name" value="GPCR_GCR1_put"/>
</dbReference>
<evidence type="ECO:0000259" key="9">
    <source>
        <dbReference type="PROSITE" id="PS50261"/>
    </source>
</evidence>
<sequence length="302" mass="34201">MALDQEDRETVYLAMAITCSLSIIGSLFVCSAFILLKDLRVFAFRLVSYLAFTDMCAALVLIFPNNGSTDTACKIQSALSSYFTFSETLFTSVIAHALYSAVIAHKNIEVYHKKYLLYGFGIPIIPAIVPWIGDHYGFSGGWCWIKGDDYYEIILEYALFYIPLWLVLAYITYVHAKVIKQISSDATTSNKETLLRKKLVRKLKLYPLVLLLCQTPISIYRVFLSIQYWTGQLYKEPTLVIIILGGVSLCSHGFLNSLVYGFTGAVRKKIKQLICRKKKTPVEDSMMYDILKDDSTSPAKDF</sequence>
<keyword evidence="2 8" id="KW-0812">Transmembrane</keyword>
<evidence type="ECO:0000313" key="12">
    <source>
        <dbReference type="Proteomes" id="UP001162131"/>
    </source>
</evidence>
<dbReference type="SUPFAM" id="SSF81321">
    <property type="entry name" value="Family A G protein-coupled receptor-like"/>
    <property type="match status" value="1"/>
</dbReference>
<organism evidence="11 12">
    <name type="scientific">Blepharisma stoltei</name>
    <dbReference type="NCBI Taxonomy" id="1481888"/>
    <lineage>
        <taxon>Eukaryota</taxon>
        <taxon>Sar</taxon>
        <taxon>Alveolata</taxon>
        <taxon>Ciliophora</taxon>
        <taxon>Postciliodesmatophora</taxon>
        <taxon>Heterotrichea</taxon>
        <taxon>Heterotrichida</taxon>
        <taxon>Blepharismidae</taxon>
        <taxon>Blepharisma</taxon>
    </lineage>
</organism>
<feature type="transmembrane region" description="Helical" evidence="8">
    <location>
        <begin position="238"/>
        <end position="262"/>
    </location>
</feature>
<evidence type="ECO:0000256" key="7">
    <source>
        <dbReference type="ARBA" id="ARBA00023224"/>
    </source>
</evidence>